<dbReference type="InterPro" id="IPR027417">
    <property type="entry name" value="P-loop_NTPase"/>
</dbReference>
<sequence length="520" mass="58573">MRILEVKLPSFKNLHDFHVTFDKDAPVAVLVGRNGAGKSNLLEALTVIFRDLDLGFPPTFAYDLAYEISGHSIRVSAAENGGSFQLTCSVNGESVPTSKFVGNAGAQYRPRHVFGYYSGPSNRLEEHFSAHQERFYRDLLRGVEKPLRPLFYARNVYSNFVLLAFFLDDDPTVQELLRGQLGIYDLDSVMFVMQKPSWSSRSGDKRFWNARGTVRGFLDRLYSLALAPMRLDRRVPVGLARFTRSEHLFLYLSGLAETRALASGYSSNQEFFKALESTFMSELIYDVRIRVSTGRGSSSLTFRQLSEGEQQLLLVLGLMRFTREEESLFLLDEPDTHLNPAWSVQYRKFLHDFGALDQGSHVLMATHDPLVVAGLLKSEVRILERHPDGTISAAPPIEDPRGMGVGSLLTSDVYGLRSQLDLETLQLLDRKRDLASRDRLSSVEADELRGLSEKLQALGLLMEDRDPEFQEYLRAKFSEEGNADTSLVFSREEIEDNREAAQDLLREVLSEGDFGSLGGE</sequence>
<reference evidence="2 3" key="1">
    <citation type="submission" date="2017-07" db="EMBL/GenBank/DDBJ databases">
        <title>The Complete Genome of Streptomyces asterosporus-ZSY.</title>
        <authorList>
            <person name="Zhang S."/>
        </authorList>
    </citation>
    <scope>NUCLEOTIDE SEQUENCE [LARGE SCALE GENOMIC DNA]</scope>
    <source>
        <strain evidence="2 3">DSM 41452</strain>
    </source>
</reference>
<evidence type="ECO:0000313" key="3">
    <source>
        <dbReference type="Proteomes" id="UP000316215"/>
    </source>
</evidence>
<evidence type="ECO:0000313" key="2">
    <source>
        <dbReference type="EMBL" id="QDI70042.1"/>
    </source>
</evidence>
<dbReference type="InterPro" id="IPR003959">
    <property type="entry name" value="ATPase_AAA_core"/>
</dbReference>
<keyword evidence="3" id="KW-1185">Reference proteome</keyword>
<dbReference type="SUPFAM" id="SSF52540">
    <property type="entry name" value="P-loop containing nucleoside triphosphate hydrolases"/>
    <property type="match status" value="1"/>
</dbReference>
<dbReference type="GO" id="GO:0016887">
    <property type="term" value="F:ATP hydrolysis activity"/>
    <property type="evidence" value="ECO:0007669"/>
    <property type="project" value="InterPro"/>
</dbReference>
<dbReference type="InterPro" id="IPR003593">
    <property type="entry name" value="AAA+_ATPase"/>
</dbReference>
<gene>
    <name evidence="2" type="ORF">CD934_16020</name>
</gene>
<dbReference type="KEGG" id="sast:CD934_16020"/>
<proteinExistence type="predicted"/>
<dbReference type="CDD" id="cd00267">
    <property type="entry name" value="ABC_ATPase"/>
    <property type="match status" value="1"/>
</dbReference>
<dbReference type="SMART" id="SM00382">
    <property type="entry name" value="AAA"/>
    <property type="match status" value="1"/>
</dbReference>
<dbReference type="Pfam" id="PF13304">
    <property type="entry name" value="AAA_21"/>
    <property type="match status" value="1"/>
</dbReference>
<dbReference type="EMBL" id="CP022310">
    <property type="protein sequence ID" value="QDI70042.1"/>
    <property type="molecule type" value="Genomic_DNA"/>
</dbReference>
<accession>A0A514JSY1</accession>
<dbReference type="Gene3D" id="3.40.50.300">
    <property type="entry name" value="P-loop containing nucleotide triphosphate hydrolases"/>
    <property type="match status" value="2"/>
</dbReference>
<protein>
    <submittedName>
        <fullName evidence="2">Chromosome segregation protein SMC</fullName>
    </submittedName>
</protein>
<evidence type="ECO:0000259" key="1">
    <source>
        <dbReference type="SMART" id="SM00382"/>
    </source>
</evidence>
<dbReference type="InterPro" id="IPR051396">
    <property type="entry name" value="Bact_Antivir_Def_Nuclease"/>
</dbReference>
<dbReference type="PANTHER" id="PTHR43581:SF3">
    <property type="entry name" value="AAA+ ATPASE DOMAIN-CONTAINING PROTEIN"/>
    <property type="match status" value="1"/>
</dbReference>
<name>A0A514JSY1_9ACTN</name>
<dbReference type="RefSeq" id="WP_142232380.1">
    <property type="nucleotide sequence ID" value="NZ_CP022310.1"/>
</dbReference>
<organism evidence="2 3">
    <name type="scientific">Streptomyces calvus</name>
    <dbReference type="NCBI Taxonomy" id="67282"/>
    <lineage>
        <taxon>Bacteria</taxon>
        <taxon>Bacillati</taxon>
        <taxon>Actinomycetota</taxon>
        <taxon>Actinomycetes</taxon>
        <taxon>Kitasatosporales</taxon>
        <taxon>Streptomycetaceae</taxon>
        <taxon>Streptomyces</taxon>
    </lineage>
</organism>
<dbReference type="PANTHER" id="PTHR43581">
    <property type="entry name" value="ATP/GTP PHOSPHATASE"/>
    <property type="match status" value="1"/>
</dbReference>
<feature type="domain" description="AAA+ ATPase" evidence="1">
    <location>
        <begin position="24"/>
        <end position="388"/>
    </location>
</feature>
<dbReference type="Proteomes" id="UP000316215">
    <property type="component" value="Chromosome"/>
</dbReference>
<dbReference type="AlphaFoldDB" id="A0A514JSY1"/>
<dbReference type="GO" id="GO:0005524">
    <property type="term" value="F:ATP binding"/>
    <property type="evidence" value="ECO:0007669"/>
    <property type="project" value="InterPro"/>
</dbReference>